<evidence type="ECO:0000256" key="2">
    <source>
        <dbReference type="ARBA" id="ARBA00022692"/>
    </source>
</evidence>
<evidence type="ECO:0000313" key="7">
    <source>
        <dbReference type="Proteomes" id="UP000199137"/>
    </source>
</evidence>
<keyword evidence="3 5" id="KW-1133">Transmembrane helix</keyword>
<organism evidence="6 7">
    <name type="scientific">Amycolatopsis rubida</name>
    <dbReference type="NCBI Taxonomy" id="112413"/>
    <lineage>
        <taxon>Bacteria</taxon>
        <taxon>Bacillati</taxon>
        <taxon>Actinomycetota</taxon>
        <taxon>Actinomycetes</taxon>
        <taxon>Pseudonocardiales</taxon>
        <taxon>Pseudonocardiaceae</taxon>
        <taxon>Amycolatopsis</taxon>
    </lineage>
</organism>
<sequence length="72" mass="7598">MCACPRSARPLVVLDAGNPTVRVAPEKPQSGYYVDYSRVLAGTTLATIPILIVFLLLGRQIVAGIMQGAVKG</sequence>
<proteinExistence type="predicted"/>
<dbReference type="STRING" id="112413.SAMN05421854_1021027"/>
<dbReference type="InterPro" id="IPR035906">
    <property type="entry name" value="MetI-like_sf"/>
</dbReference>
<keyword evidence="4 5" id="KW-0472">Membrane</keyword>
<comment type="subcellular location">
    <subcellularLocation>
        <location evidence="1">Membrane</location>
        <topology evidence="1">Multi-pass membrane protein</topology>
    </subcellularLocation>
</comment>
<evidence type="ECO:0000313" key="6">
    <source>
        <dbReference type="EMBL" id="SFO69752.1"/>
    </source>
</evidence>
<feature type="transmembrane region" description="Helical" evidence="5">
    <location>
        <begin position="39"/>
        <end position="57"/>
    </location>
</feature>
<protein>
    <submittedName>
        <fullName evidence="6">Cellobiose transport system permease protein</fullName>
    </submittedName>
</protein>
<dbReference type="EMBL" id="FOWC01000002">
    <property type="protein sequence ID" value="SFO69752.1"/>
    <property type="molecule type" value="Genomic_DNA"/>
</dbReference>
<dbReference type="Proteomes" id="UP000199137">
    <property type="component" value="Unassembled WGS sequence"/>
</dbReference>
<dbReference type="SUPFAM" id="SSF161098">
    <property type="entry name" value="MetI-like"/>
    <property type="match status" value="1"/>
</dbReference>
<keyword evidence="2 5" id="KW-0812">Transmembrane</keyword>
<gene>
    <name evidence="6" type="ORF">SAMN05421854_1021027</name>
</gene>
<evidence type="ECO:0000256" key="3">
    <source>
        <dbReference type="ARBA" id="ARBA00022989"/>
    </source>
</evidence>
<evidence type="ECO:0000256" key="4">
    <source>
        <dbReference type="ARBA" id="ARBA00023136"/>
    </source>
</evidence>
<dbReference type="AlphaFoldDB" id="A0A1I5JAH2"/>
<evidence type="ECO:0000256" key="1">
    <source>
        <dbReference type="ARBA" id="ARBA00004141"/>
    </source>
</evidence>
<evidence type="ECO:0000256" key="5">
    <source>
        <dbReference type="SAM" id="Phobius"/>
    </source>
</evidence>
<dbReference type="GO" id="GO:0016020">
    <property type="term" value="C:membrane"/>
    <property type="evidence" value="ECO:0007669"/>
    <property type="project" value="UniProtKB-SubCell"/>
</dbReference>
<accession>A0A1I5JAH2</accession>
<name>A0A1I5JAH2_9PSEU</name>
<reference evidence="6 7" key="1">
    <citation type="submission" date="2016-10" db="EMBL/GenBank/DDBJ databases">
        <authorList>
            <person name="de Groot N.N."/>
        </authorList>
    </citation>
    <scope>NUCLEOTIDE SEQUENCE [LARGE SCALE GENOMIC DNA]</scope>
    <source>
        <strain evidence="6 7">DSM 44637</strain>
    </source>
</reference>